<proteinExistence type="predicted"/>
<organism evidence="2 3">
    <name type="scientific">Rubus argutus</name>
    <name type="common">Southern blackberry</name>
    <dbReference type="NCBI Taxonomy" id="59490"/>
    <lineage>
        <taxon>Eukaryota</taxon>
        <taxon>Viridiplantae</taxon>
        <taxon>Streptophyta</taxon>
        <taxon>Embryophyta</taxon>
        <taxon>Tracheophyta</taxon>
        <taxon>Spermatophyta</taxon>
        <taxon>Magnoliopsida</taxon>
        <taxon>eudicotyledons</taxon>
        <taxon>Gunneridae</taxon>
        <taxon>Pentapetalae</taxon>
        <taxon>rosids</taxon>
        <taxon>fabids</taxon>
        <taxon>Rosales</taxon>
        <taxon>Rosaceae</taxon>
        <taxon>Rosoideae</taxon>
        <taxon>Rosoideae incertae sedis</taxon>
        <taxon>Rubus</taxon>
    </lineage>
</organism>
<gene>
    <name evidence="2" type="ORF">M0R45_032615</name>
</gene>
<dbReference type="Proteomes" id="UP001457282">
    <property type="component" value="Unassembled WGS sequence"/>
</dbReference>
<reference evidence="2 3" key="1">
    <citation type="journal article" date="2023" name="G3 (Bethesda)">
        <title>A chromosome-length genome assembly and annotation of blackberry (Rubus argutus, cv. 'Hillquist').</title>
        <authorList>
            <person name="Bruna T."/>
            <person name="Aryal R."/>
            <person name="Dudchenko O."/>
            <person name="Sargent D.J."/>
            <person name="Mead D."/>
            <person name="Buti M."/>
            <person name="Cavallini A."/>
            <person name="Hytonen T."/>
            <person name="Andres J."/>
            <person name="Pham M."/>
            <person name="Weisz D."/>
            <person name="Mascagni F."/>
            <person name="Usai G."/>
            <person name="Natali L."/>
            <person name="Bassil N."/>
            <person name="Fernandez G.E."/>
            <person name="Lomsadze A."/>
            <person name="Armour M."/>
            <person name="Olukolu B."/>
            <person name="Poorten T."/>
            <person name="Britton C."/>
            <person name="Davik J."/>
            <person name="Ashrafi H."/>
            <person name="Aiden E.L."/>
            <person name="Borodovsky M."/>
            <person name="Worthington M."/>
        </authorList>
    </citation>
    <scope>NUCLEOTIDE SEQUENCE [LARGE SCALE GENOMIC DNA]</scope>
    <source>
        <strain evidence="2">PI 553951</strain>
    </source>
</reference>
<evidence type="ECO:0000256" key="1">
    <source>
        <dbReference type="SAM" id="MobiDB-lite"/>
    </source>
</evidence>
<feature type="compositionally biased region" description="Basic and acidic residues" evidence="1">
    <location>
        <begin position="123"/>
        <end position="134"/>
    </location>
</feature>
<protein>
    <submittedName>
        <fullName evidence="2">Uncharacterized protein</fullName>
    </submittedName>
</protein>
<comment type="caution">
    <text evidence="2">The sequence shown here is derived from an EMBL/GenBank/DDBJ whole genome shotgun (WGS) entry which is preliminary data.</text>
</comment>
<evidence type="ECO:0000313" key="2">
    <source>
        <dbReference type="EMBL" id="KAK9924235.1"/>
    </source>
</evidence>
<evidence type="ECO:0000313" key="3">
    <source>
        <dbReference type="Proteomes" id="UP001457282"/>
    </source>
</evidence>
<keyword evidence="3" id="KW-1185">Reference proteome</keyword>
<dbReference type="EMBL" id="JBEDUW010000006">
    <property type="protein sequence ID" value="KAK9924235.1"/>
    <property type="molecule type" value="Genomic_DNA"/>
</dbReference>
<accession>A0AAW1WJT7</accession>
<feature type="region of interest" description="Disordered" evidence="1">
    <location>
        <begin position="115"/>
        <end position="134"/>
    </location>
</feature>
<sequence>MILMVTVCFSQTAHRALWLPRSKKLLTCCLKNISAFEFLNFCVLAAVYGQRHMLDQYLAHVDCSSFSNFIRQQYWMNRNRTINMWIETAAAGDSDRASESSEPPQKFSSRLQSFFGASVPPKPKQEWNRKDDLQCEKYGKNEEKQTGYTADDDNKVPAQNHILLIKGFEEEAITITSMLYGFYCSH</sequence>
<dbReference type="AlphaFoldDB" id="A0AAW1WJT7"/>
<name>A0AAW1WJT7_RUBAR</name>